<protein>
    <recommendedName>
        <fullName evidence="2">PET hydrolase/cutinase-like domain-containing protein</fullName>
    </recommendedName>
</protein>
<reference evidence="3 4" key="1">
    <citation type="submission" date="2020-08" db="EMBL/GenBank/DDBJ databases">
        <title>Genomic Encyclopedia of Type Strains, Phase IV (KMG-IV): sequencing the most valuable type-strain genomes for metagenomic binning, comparative biology and taxonomic classification.</title>
        <authorList>
            <person name="Goeker M."/>
        </authorList>
    </citation>
    <scope>NUCLEOTIDE SEQUENCE [LARGE SCALE GENOMIC DNA]</scope>
    <source>
        <strain evidence="3 4">DSM 101806</strain>
    </source>
</reference>
<dbReference type="Proteomes" id="UP000557392">
    <property type="component" value="Unassembled WGS sequence"/>
</dbReference>
<comment type="caution">
    <text evidence="3">The sequence shown here is derived from an EMBL/GenBank/DDBJ whole genome shotgun (WGS) entry which is preliminary data.</text>
</comment>
<gene>
    <name evidence="3" type="ORF">GGR46_004822</name>
</gene>
<dbReference type="InterPro" id="IPR029058">
    <property type="entry name" value="AB_hydrolase_fold"/>
</dbReference>
<proteinExistence type="predicted"/>
<sequence length="323" mass="33589">MKRLSRAICTTLVSATALAVAQPAAAQSVPNAPTGPVETQYYANGPFATTTTRSTAACDSKGNQCDVFYPANIASSTTRLPLVVWANGTASTPDNYTIWLKHLASWGFVVVATRDQQTGYGNTALDSLAYMQAQDINPASPFYQRIDFAHVGAAGHSQGASGAANAMFHSGGVIKTTVTFELPNQNWCNPADNCLLTPTLTGGSGSIFYVSGTADSLIAPDTQSGGTQLNSQTAYYNATPAGMLKAKGLLKGANHNDVTGTPGCGLLGFLKACANGVYGYLGFPTAWLAWQLKGDATAGAAFKNGTGEFFTATAWQGRVSNIP</sequence>
<evidence type="ECO:0000256" key="1">
    <source>
        <dbReference type="SAM" id="SignalP"/>
    </source>
</evidence>
<dbReference type="RefSeq" id="WP_184000576.1">
    <property type="nucleotide sequence ID" value="NZ_JACIEH010000005.1"/>
</dbReference>
<evidence type="ECO:0000259" key="2">
    <source>
        <dbReference type="Pfam" id="PF12740"/>
    </source>
</evidence>
<name>A0A7W6JX89_9SPHN</name>
<feature type="chain" id="PRO_5031567811" description="PET hydrolase/cutinase-like domain-containing protein" evidence="1">
    <location>
        <begin position="27"/>
        <end position="323"/>
    </location>
</feature>
<keyword evidence="1" id="KW-0732">Signal</keyword>
<feature type="domain" description="PET hydrolase/cutinase-like" evidence="2">
    <location>
        <begin position="40"/>
        <end position="177"/>
    </location>
</feature>
<dbReference type="AlphaFoldDB" id="A0A7W6JX89"/>
<dbReference type="SUPFAM" id="SSF53474">
    <property type="entry name" value="alpha/beta-Hydrolases"/>
    <property type="match status" value="1"/>
</dbReference>
<evidence type="ECO:0000313" key="4">
    <source>
        <dbReference type="Proteomes" id="UP000557392"/>
    </source>
</evidence>
<dbReference type="PANTHER" id="PTHR33428:SF14">
    <property type="entry name" value="CARBOXYLESTERASE TYPE B DOMAIN-CONTAINING PROTEIN"/>
    <property type="match status" value="1"/>
</dbReference>
<dbReference type="Pfam" id="PF12740">
    <property type="entry name" value="PETase"/>
    <property type="match status" value="1"/>
</dbReference>
<evidence type="ECO:0000313" key="3">
    <source>
        <dbReference type="EMBL" id="MBB4101232.1"/>
    </source>
</evidence>
<dbReference type="InterPro" id="IPR041127">
    <property type="entry name" value="PET_hydrolase/cutinase-like"/>
</dbReference>
<dbReference type="EMBL" id="JACIEH010000005">
    <property type="protein sequence ID" value="MBB4101232.1"/>
    <property type="molecule type" value="Genomic_DNA"/>
</dbReference>
<feature type="signal peptide" evidence="1">
    <location>
        <begin position="1"/>
        <end position="26"/>
    </location>
</feature>
<organism evidence="3 4">
    <name type="scientific">Sphingomonas kyeonggiensis</name>
    <dbReference type="NCBI Taxonomy" id="1268553"/>
    <lineage>
        <taxon>Bacteria</taxon>
        <taxon>Pseudomonadati</taxon>
        <taxon>Pseudomonadota</taxon>
        <taxon>Alphaproteobacteria</taxon>
        <taxon>Sphingomonadales</taxon>
        <taxon>Sphingomonadaceae</taxon>
        <taxon>Sphingomonas</taxon>
    </lineage>
</organism>
<dbReference type="Gene3D" id="3.40.50.1820">
    <property type="entry name" value="alpha/beta hydrolase"/>
    <property type="match status" value="1"/>
</dbReference>
<dbReference type="PANTHER" id="PTHR33428">
    <property type="entry name" value="CHLOROPHYLLASE-2, CHLOROPLASTIC"/>
    <property type="match status" value="1"/>
</dbReference>
<keyword evidence="4" id="KW-1185">Reference proteome</keyword>
<accession>A0A7W6JX89</accession>